<dbReference type="RefSeq" id="WP_160614517.1">
    <property type="nucleotide sequence ID" value="NZ_JAUFQM010000001.1"/>
</dbReference>
<keyword evidence="1" id="KW-0732">Signal</keyword>
<evidence type="ECO:0000256" key="1">
    <source>
        <dbReference type="SAM" id="SignalP"/>
    </source>
</evidence>
<dbReference type="Proteomes" id="UP000460290">
    <property type="component" value="Unassembled WGS sequence"/>
</dbReference>
<reference evidence="2 3" key="1">
    <citation type="submission" date="2019-12" db="EMBL/GenBank/DDBJ databases">
        <title>Genomic-based taxomic classification of the family Erythrobacteraceae.</title>
        <authorList>
            <person name="Xu L."/>
        </authorList>
    </citation>
    <scope>NUCLEOTIDE SEQUENCE [LARGE SCALE GENOMIC DNA]</scope>
    <source>
        <strain evidence="2 3">KCTC 42006</strain>
    </source>
</reference>
<feature type="chain" id="PRO_5032565705" description="Outer membrane assembly lipoprotein YfiO" evidence="1">
    <location>
        <begin position="23"/>
        <end position="712"/>
    </location>
</feature>
<accession>A0A844ZBI2</accession>
<keyword evidence="3" id="KW-1185">Reference proteome</keyword>
<gene>
    <name evidence="2" type="ORF">GRI35_12860</name>
</gene>
<evidence type="ECO:0000313" key="2">
    <source>
        <dbReference type="EMBL" id="MXO84260.1"/>
    </source>
</evidence>
<sequence length="712" mass="79193">MRKAFLAIAGVLAGWMATPVVAGGAYCTPEWAPENPDLGCVSQIAIAPGNDTRVNLFLLLQDRAGNNGAGLDYPTLGWDSFYGRNFLRWGFFAHAWYPQPASTNSDAMSAYGGRCQTLESGTASFTSALDSIAGLDPDAKSILTASRERLGKLCDYRPDPPAISRDGGYFVNVGANGIKDRPFAFMTYLEGAAAFYDGDWQRAKTYFGLVAATDFDQWATETSRYMIARTLLNEAIASAEDDWGWFPLKKVDHGVAKQSEAAFRAYLKTYPEGRYSASASGLIRKALWLQSDWKRLGSVYSATLAKADLNDAATVELLSEIDDKLIMRDPDGAFDDPLFVATNLLLRMRSGGHFYDQDGAQGVLTKAELEEAGTTFADNPELYSFLQANHAFYVEKDYKAVRDLLPDDARQNSYSPLAFSRQYLRGLALHALGDRNEEGFWRELIGGAQGIWQRPAIELALARVLEQNGKLDAAFTEDRLITDGRIRRILLGKSAGPELLKRQARAEGTPQGEPAFALFTVLWKQLQYGEYRGFLSDYPLTADYTLPEEYYGLWGMLDEPDPPVALFRNGKFADGFACPMLEETVSILAREPTESKGKLCLGEFYRLNGFDDFGFGNRYQSPDAPEVIGSRSFYSGKPTFRHDLYTAVMADRSASADDRAYALYRAVRCYAPSNNNTCGGEGVAKPVREGWFNQLKRNYPNSLWARELKYYW</sequence>
<dbReference type="EMBL" id="WTYZ01000001">
    <property type="protein sequence ID" value="MXO84260.1"/>
    <property type="molecule type" value="Genomic_DNA"/>
</dbReference>
<feature type="signal peptide" evidence="1">
    <location>
        <begin position="1"/>
        <end position="22"/>
    </location>
</feature>
<dbReference type="AlphaFoldDB" id="A0A844ZBI2"/>
<protein>
    <recommendedName>
        <fullName evidence="4">Outer membrane assembly lipoprotein YfiO</fullName>
    </recommendedName>
</protein>
<dbReference type="OrthoDB" id="5583261at2"/>
<proteinExistence type="predicted"/>
<evidence type="ECO:0008006" key="4">
    <source>
        <dbReference type="Google" id="ProtNLM"/>
    </source>
</evidence>
<organism evidence="2 3">
    <name type="scientific">Pontixanthobacter aestiaquae</name>
    <dbReference type="NCBI Taxonomy" id="1509367"/>
    <lineage>
        <taxon>Bacteria</taxon>
        <taxon>Pseudomonadati</taxon>
        <taxon>Pseudomonadota</taxon>
        <taxon>Alphaproteobacteria</taxon>
        <taxon>Sphingomonadales</taxon>
        <taxon>Erythrobacteraceae</taxon>
        <taxon>Pontixanthobacter</taxon>
    </lineage>
</organism>
<evidence type="ECO:0000313" key="3">
    <source>
        <dbReference type="Proteomes" id="UP000460290"/>
    </source>
</evidence>
<name>A0A844ZBI2_9SPHN</name>
<comment type="caution">
    <text evidence="2">The sequence shown here is derived from an EMBL/GenBank/DDBJ whole genome shotgun (WGS) entry which is preliminary data.</text>
</comment>